<keyword evidence="3" id="KW-1185">Reference proteome</keyword>
<dbReference type="InterPro" id="IPR001251">
    <property type="entry name" value="CRAL-TRIO_dom"/>
</dbReference>
<reference evidence="2" key="1">
    <citation type="submission" date="2020-08" db="EMBL/GenBank/DDBJ databases">
        <title>Genome sequencing and assembly of the red palm weevil Rhynchophorus ferrugineus.</title>
        <authorList>
            <person name="Dias G.B."/>
            <person name="Bergman C.M."/>
            <person name="Manee M."/>
        </authorList>
    </citation>
    <scope>NUCLEOTIDE SEQUENCE</scope>
    <source>
        <strain evidence="2">AA-2017</strain>
        <tissue evidence="2">Whole larva</tissue>
    </source>
</reference>
<evidence type="ECO:0000313" key="2">
    <source>
        <dbReference type="EMBL" id="KAF7276463.1"/>
    </source>
</evidence>
<dbReference type="Gene3D" id="3.40.525.10">
    <property type="entry name" value="CRAL-TRIO lipid binding domain"/>
    <property type="match status" value="1"/>
</dbReference>
<dbReference type="EMBL" id="JAACXV010006631">
    <property type="protein sequence ID" value="KAF7276463.1"/>
    <property type="molecule type" value="Genomic_DNA"/>
</dbReference>
<accession>A0A834MAA3</accession>
<comment type="caution">
    <text evidence="2">The sequence shown here is derived from an EMBL/GenBank/DDBJ whole genome shotgun (WGS) entry which is preliminary data.</text>
</comment>
<dbReference type="GO" id="GO:0016020">
    <property type="term" value="C:membrane"/>
    <property type="evidence" value="ECO:0007669"/>
    <property type="project" value="TreeGrafter"/>
</dbReference>
<dbReference type="Pfam" id="PF00650">
    <property type="entry name" value="CRAL_TRIO"/>
    <property type="match status" value="1"/>
</dbReference>
<feature type="domain" description="CRAL-TRIO" evidence="1">
    <location>
        <begin position="48"/>
        <end position="186"/>
    </location>
</feature>
<dbReference type="InterPro" id="IPR036865">
    <property type="entry name" value="CRAL-TRIO_dom_sf"/>
</dbReference>
<dbReference type="AlphaFoldDB" id="A0A834MAA3"/>
<dbReference type="Proteomes" id="UP000625711">
    <property type="component" value="Unassembled WGS sequence"/>
</dbReference>
<evidence type="ECO:0000259" key="1">
    <source>
        <dbReference type="Pfam" id="PF00650"/>
    </source>
</evidence>
<proteinExistence type="predicted"/>
<dbReference type="Gene3D" id="1.20.5.1200">
    <property type="entry name" value="Alpha-tocopherol transfer"/>
    <property type="match status" value="1"/>
</dbReference>
<dbReference type="PANTHER" id="PTHR10174:SF222">
    <property type="entry name" value="GH10083P-RELATED"/>
    <property type="match status" value="1"/>
</dbReference>
<dbReference type="GO" id="GO:1902936">
    <property type="term" value="F:phosphatidylinositol bisphosphate binding"/>
    <property type="evidence" value="ECO:0007669"/>
    <property type="project" value="TreeGrafter"/>
</dbReference>
<dbReference type="OrthoDB" id="6575879at2759"/>
<gene>
    <name evidence="2" type="ORF">GWI33_010277</name>
</gene>
<protein>
    <recommendedName>
        <fullName evidence="1">CRAL-TRIO domain-containing protein</fullName>
    </recommendedName>
</protein>
<organism evidence="2 3">
    <name type="scientific">Rhynchophorus ferrugineus</name>
    <name type="common">Red palm weevil</name>
    <name type="synonym">Curculio ferrugineus</name>
    <dbReference type="NCBI Taxonomy" id="354439"/>
    <lineage>
        <taxon>Eukaryota</taxon>
        <taxon>Metazoa</taxon>
        <taxon>Ecdysozoa</taxon>
        <taxon>Arthropoda</taxon>
        <taxon>Hexapoda</taxon>
        <taxon>Insecta</taxon>
        <taxon>Pterygota</taxon>
        <taxon>Neoptera</taxon>
        <taxon>Endopterygota</taxon>
        <taxon>Coleoptera</taxon>
        <taxon>Polyphaga</taxon>
        <taxon>Cucujiformia</taxon>
        <taxon>Curculionidae</taxon>
        <taxon>Dryophthorinae</taxon>
        <taxon>Rhynchophorus</taxon>
    </lineage>
</organism>
<evidence type="ECO:0000313" key="3">
    <source>
        <dbReference type="Proteomes" id="UP000625711"/>
    </source>
</evidence>
<dbReference type="SUPFAM" id="SSF52087">
    <property type="entry name" value="CRAL/TRIO domain"/>
    <property type="match status" value="1"/>
</dbReference>
<name>A0A834MAA3_RHYFE</name>
<sequence length="202" mass="23530">MSLEKAKKSLEGYYRIRAVYSDEFFNCMMPKTERYEEAKKLVTTVVMPKLTNDLCRITIFKFDDPNGEATDPYIYQMIALMMAEIRISHDYFLSNKMIFDYSNCGWKNIVKFTPAVNQKLVDILLSINLRIESIHFVNTTAFIDQVMKILKNVLPAKIFGKIHTHKDFDSLHEKIAPEFLPSNYGGKQKSLEELYGISEHQH</sequence>
<dbReference type="PANTHER" id="PTHR10174">
    <property type="entry name" value="ALPHA-TOCOPHEROL TRANSFER PROTEIN-RELATED"/>
    <property type="match status" value="1"/>
</dbReference>
<dbReference type="CDD" id="cd00170">
    <property type="entry name" value="SEC14"/>
    <property type="match status" value="1"/>
</dbReference>